<protein>
    <recommendedName>
        <fullName evidence="4">Osmoprotectant transporter permease</fullName>
    </recommendedName>
</protein>
<feature type="transmembrane region" description="Helical" evidence="1">
    <location>
        <begin position="38"/>
        <end position="56"/>
    </location>
</feature>
<dbReference type="KEGG" id="vgo:GJW-30_1_02428"/>
<proteinExistence type="predicted"/>
<evidence type="ECO:0000313" key="2">
    <source>
        <dbReference type="EMBL" id="BAT59893.1"/>
    </source>
</evidence>
<dbReference type="OrthoDB" id="961164at2"/>
<dbReference type="AlphaFoldDB" id="A0A0S3PVC6"/>
<keyword evidence="1" id="KW-0472">Membrane</keyword>
<evidence type="ECO:0000313" key="3">
    <source>
        <dbReference type="Proteomes" id="UP000236884"/>
    </source>
</evidence>
<keyword evidence="1" id="KW-0812">Transmembrane</keyword>
<dbReference type="RefSeq" id="WP_096355653.1">
    <property type="nucleotide sequence ID" value="NZ_AP014946.1"/>
</dbReference>
<feature type="transmembrane region" description="Helical" evidence="1">
    <location>
        <begin position="7"/>
        <end position="26"/>
    </location>
</feature>
<reference evidence="2 3" key="1">
    <citation type="submission" date="2015-08" db="EMBL/GenBank/DDBJ databases">
        <title>Investigation of the bacterial diversity of lava forest soil.</title>
        <authorList>
            <person name="Lee J.S."/>
        </authorList>
    </citation>
    <scope>NUCLEOTIDE SEQUENCE [LARGE SCALE GENOMIC DNA]</scope>
    <source>
        <strain evidence="2 3">GJW-30</strain>
    </source>
</reference>
<gene>
    <name evidence="2" type="ORF">GJW-30_1_02428</name>
</gene>
<sequence length="94" mass="10073">MITYRIFLAINLLIAAIAVFFFIWGLSDGTVSSFNAGLWAGLLAVVIGVPAGGYFLHRNGQRAAALVLLGLLAVPGLLAALFFLILMIAQPRWN</sequence>
<evidence type="ECO:0000256" key="1">
    <source>
        <dbReference type="SAM" id="Phobius"/>
    </source>
</evidence>
<evidence type="ECO:0008006" key="4">
    <source>
        <dbReference type="Google" id="ProtNLM"/>
    </source>
</evidence>
<keyword evidence="1" id="KW-1133">Transmembrane helix</keyword>
<dbReference type="Proteomes" id="UP000236884">
    <property type="component" value="Chromosome"/>
</dbReference>
<dbReference type="EMBL" id="AP014946">
    <property type="protein sequence ID" value="BAT59893.1"/>
    <property type="molecule type" value="Genomic_DNA"/>
</dbReference>
<accession>A0A0S3PVC6</accession>
<organism evidence="2 3">
    <name type="scientific">Variibacter gotjawalensis</name>
    <dbReference type="NCBI Taxonomy" id="1333996"/>
    <lineage>
        <taxon>Bacteria</taxon>
        <taxon>Pseudomonadati</taxon>
        <taxon>Pseudomonadota</taxon>
        <taxon>Alphaproteobacteria</taxon>
        <taxon>Hyphomicrobiales</taxon>
        <taxon>Nitrobacteraceae</taxon>
        <taxon>Variibacter</taxon>
    </lineage>
</organism>
<name>A0A0S3PVC6_9BRAD</name>
<feature type="transmembrane region" description="Helical" evidence="1">
    <location>
        <begin position="63"/>
        <end position="89"/>
    </location>
</feature>
<keyword evidence="3" id="KW-1185">Reference proteome</keyword>